<evidence type="ECO:0000313" key="9">
    <source>
        <dbReference type="Proteomes" id="UP000293846"/>
    </source>
</evidence>
<dbReference type="Proteomes" id="UP000293846">
    <property type="component" value="Unassembled WGS sequence"/>
</dbReference>
<feature type="transmembrane region" description="Helical" evidence="6">
    <location>
        <begin position="162"/>
        <end position="180"/>
    </location>
</feature>
<keyword evidence="9" id="KW-1185">Reference proteome</keyword>
<evidence type="ECO:0000259" key="7">
    <source>
        <dbReference type="Pfam" id="PF09335"/>
    </source>
</evidence>
<evidence type="ECO:0000313" key="8">
    <source>
        <dbReference type="EMBL" id="TCJ02303.1"/>
    </source>
</evidence>
<evidence type="ECO:0000256" key="1">
    <source>
        <dbReference type="ARBA" id="ARBA00004651"/>
    </source>
</evidence>
<keyword evidence="5 6" id="KW-0472">Membrane</keyword>
<dbReference type="STRING" id="1742358.GCA_001439605_02622"/>
<dbReference type="GO" id="GO:0005886">
    <property type="term" value="C:plasma membrane"/>
    <property type="evidence" value="ECO:0007669"/>
    <property type="project" value="UniProtKB-SubCell"/>
</dbReference>
<feature type="transmembrane region" description="Helical" evidence="6">
    <location>
        <begin position="99"/>
        <end position="122"/>
    </location>
</feature>
<sequence>MEIQVLQWFEGSGIYAVLISILLNIIISVFGVIPSVFITSANIAYFGFRNGLLMSILGEAVGAIISFYLYRKGINKVKTKISIKNKYLIRLQQTKGMEAFLLILALRIFPYIPSGIVTLVSAGSKVGIWNFSIASTVGKIPALFIEAYSIQQILEWTLQGKIILGILSIFLLVFLMFKIVSKG</sequence>
<comment type="caution">
    <text evidence="6">Lacks conserved residue(s) required for the propagation of feature annotation.</text>
</comment>
<organism evidence="8 9">
    <name type="scientific">Cytobacillus praedii</name>
    <dbReference type="NCBI Taxonomy" id="1742358"/>
    <lineage>
        <taxon>Bacteria</taxon>
        <taxon>Bacillati</taxon>
        <taxon>Bacillota</taxon>
        <taxon>Bacilli</taxon>
        <taxon>Bacillales</taxon>
        <taxon>Bacillaceae</taxon>
        <taxon>Cytobacillus</taxon>
    </lineage>
</organism>
<comment type="subcellular location">
    <subcellularLocation>
        <location evidence="1 6">Cell membrane</location>
        <topology evidence="1 6">Multi-pass membrane protein</topology>
    </subcellularLocation>
</comment>
<dbReference type="EMBL" id="SJTH01000035">
    <property type="protein sequence ID" value="TCJ02303.1"/>
    <property type="molecule type" value="Genomic_DNA"/>
</dbReference>
<proteinExistence type="inferred from homology"/>
<dbReference type="RefSeq" id="WP_131237916.1">
    <property type="nucleotide sequence ID" value="NZ_CP183326.1"/>
</dbReference>
<dbReference type="PANTHER" id="PTHR12677:SF55">
    <property type="entry name" value="UNDECAPRENYL PHOSPHATE TRANSPORTER SAOUHSC_00901-RELATED"/>
    <property type="match status" value="1"/>
</dbReference>
<evidence type="ECO:0000256" key="2">
    <source>
        <dbReference type="ARBA" id="ARBA00022475"/>
    </source>
</evidence>
<feature type="domain" description="VTT" evidence="7">
    <location>
        <begin position="33"/>
        <end position="151"/>
    </location>
</feature>
<keyword evidence="4 6" id="KW-1133">Transmembrane helix</keyword>
<dbReference type="AlphaFoldDB" id="A0A4R1AYE8"/>
<keyword evidence="2 6" id="KW-1003">Cell membrane</keyword>
<reference evidence="8 9" key="1">
    <citation type="submission" date="2019-03" db="EMBL/GenBank/DDBJ databases">
        <authorList>
            <person name="Jensen L."/>
            <person name="Storgaard J."/>
            <person name="Sulaj E."/>
            <person name="Schramm A."/>
            <person name="Marshall I.P.G."/>
        </authorList>
    </citation>
    <scope>NUCLEOTIDE SEQUENCE [LARGE SCALE GENOMIC DNA]</scope>
    <source>
        <strain evidence="8 9">2017H2G3</strain>
    </source>
</reference>
<gene>
    <name evidence="8" type="ORF">E0Y62_19890</name>
</gene>
<name>A0A4R1AYE8_9BACI</name>
<dbReference type="InterPro" id="IPR032816">
    <property type="entry name" value="VTT_dom"/>
</dbReference>
<accession>A0A4R1AYE8</accession>
<dbReference type="OrthoDB" id="5471155at2"/>
<evidence type="ECO:0000256" key="4">
    <source>
        <dbReference type="ARBA" id="ARBA00022989"/>
    </source>
</evidence>
<evidence type="ECO:0000256" key="6">
    <source>
        <dbReference type="RuleBase" id="RU366058"/>
    </source>
</evidence>
<dbReference type="Pfam" id="PF09335">
    <property type="entry name" value="VTT_dom"/>
    <property type="match status" value="1"/>
</dbReference>
<feature type="transmembrane region" description="Helical" evidence="6">
    <location>
        <begin position="12"/>
        <end position="45"/>
    </location>
</feature>
<dbReference type="InterPro" id="IPR015414">
    <property type="entry name" value="TMEM64"/>
</dbReference>
<protein>
    <recommendedName>
        <fullName evidence="6">TVP38/TMEM64 family membrane protein</fullName>
    </recommendedName>
</protein>
<dbReference type="PANTHER" id="PTHR12677">
    <property type="entry name" value="GOLGI APPARATUS MEMBRANE PROTEIN TVP38-RELATED"/>
    <property type="match status" value="1"/>
</dbReference>
<evidence type="ECO:0000256" key="5">
    <source>
        <dbReference type="ARBA" id="ARBA00023136"/>
    </source>
</evidence>
<comment type="similarity">
    <text evidence="6">Belongs to the TVP38/TMEM64 family.</text>
</comment>
<evidence type="ECO:0000256" key="3">
    <source>
        <dbReference type="ARBA" id="ARBA00022692"/>
    </source>
</evidence>
<keyword evidence="3 6" id="KW-0812">Transmembrane</keyword>
<comment type="caution">
    <text evidence="8">The sequence shown here is derived from an EMBL/GenBank/DDBJ whole genome shotgun (WGS) entry which is preliminary data.</text>
</comment>
<feature type="transmembrane region" description="Helical" evidence="6">
    <location>
        <begin position="51"/>
        <end position="70"/>
    </location>
</feature>